<dbReference type="GO" id="GO:0005634">
    <property type="term" value="C:nucleus"/>
    <property type="evidence" value="ECO:0007669"/>
    <property type="project" value="UniProtKB-SubCell"/>
</dbReference>
<evidence type="ECO:0000313" key="9">
    <source>
        <dbReference type="EMBL" id="KAK4802104.1"/>
    </source>
</evidence>
<feature type="region of interest" description="Disordered" evidence="7">
    <location>
        <begin position="145"/>
        <end position="167"/>
    </location>
</feature>
<proteinExistence type="predicted"/>
<evidence type="ECO:0000256" key="4">
    <source>
        <dbReference type="ARBA" id="ARBA00023125"/>
    </source>
</evidence>
<dbReference type="PANTHER" id="PTHR32467:SF218">
    <property type="entry name" value="AP2-LIKE ETHYLENE-RESPONSIVE TRANSCRIPTION FACTOR PLT2"/>
    <property type="match status" value="1"/>
</dbReference>
<keyword evidence="6" id="KW-0539">Nucleus</keyword>
<dbReference type="EMBL" id="JAXQNO010000002">
    <property type="protein sequence ID" value="KAK4802104.1"/>
    <property type="molecule type" value="Genomic_DNA"/>
</dbReference>
<feature type="compositionally biased region" description="Basic and acidic residues" evidence="7">
    <location>
        <begin position="244"/>
        <end position="261"/>
    </location>
</feature>
<feature type="domain" description="AP2/ERF" evidence="8">
    <location>
        <begin position="287"/>
        <end position="357"/>
    </location>
</feature>
<feature type="region of interest" description="Disordered" evidence="7">
    <location>
        <begin position="229"/>
        <end position="276"/>
    </location>
</feature>
<evidence type="ECO:0000256" key="2">
    <source>
        <dbReference type="ARBA" id="ARBA00022737"/>
    </source>
</evidence>
<evidence type="ECO:0000256" key="1">
    <source>
        <dbReference type="ARBA" id="ARBA00004123"/>
    </source>
</evidence>
<dbReference type="AlphaFoldDB" id="A0AAN7MAP0"/>
<dbReference type="GO" id="GO:0003700">
    <property type="term" value="F:DNA-binding transcription factor activity"/>
    <property type="evidence" value="ECO:0007669"/>
    <property type="project" value="InterPro"/>
</dbReference>
<dbReference type="InterPro" id="IPR016177">
    <property type="entry name" value="DNA-bd_dom_sf"/>
</dbReference>
<dbReference type="SUPFAM" id="SSF54171">
    <property type="entry name" value="DNA-binding domain"/>
    <property type="match status" value="2"/>
</dbReference>
<dbReference type="FunFam" id="3.30.730.10:FF:000002">
    <property type="entry name" value="AP2-like ethylene-responsive transcription factor"/>
    <property type="match status" value="1"/>
</dbReference>
<dbReference type="PRINTS" id="PR00367">
    <property type="entry name" value="ETHRSPELEMNT"/>
</dbReference>
<dbReference type="PROSITE" id="PS51032">
    <property type="entry name" value="AP2_ERF"/>
    <property type="match status" value="2"/>
</dbReference>
<sequence length="773" mass="82348">MEAMNKWLAFSLSGGGGHRQPEPQPPASIQQGISADWTSADHGAGETNCRRIHQYSSESSSSGDQLAMLMSGPAPGSSSCSNNRINSSMIPELYDQPDAPKLENFLGLHPFAAAHCNNPYTDGSTSRPNYLAHYSLTDNAAAETNPCVNLPRNNNHPNSGGGGSSSSIGLSMIKSWLRNQPLGPPAGVNEHGISSTAMDARNKNLTLSMSAEGELQSLSSSGAPLSLHAPAISHGAGTSPLVQSDHDHDNISNNNDSDKLQQDSSSSCAVEPVPRRSLDTFGQRTSIYRGVTRHRWTGRYEAHLWDNSCRREGQTRKGRQACAITVAGGYDKEEKAARAYDLAALKYWGTTTTTNFPISNYQKELEEMKHMTRQEFIASLRRKSSGFSRGASIYRGVTRHHQHGRWQARIGRVAGNKDLYLGTFSTQEEAAEAYDIAAIKFRGLNAVTNFDMSRYDVKSILESATLPVGAARRLKDVAYHQGQGQGQGQGLGGQGQGHHRGILTDILQGADFPRTGGSLMSTYENHGGGSGSGSAMATVLGGIHSYAEAAAGWPSMAGSFPQAPLAGQIPLYGFGHGHSQGQSVMHRNWGCKQEQPEQEADGGGTSVYTDHRRHHFSSLGMGSTTHNFFQQLDSGGGGSMAVLPPSYLMNSAASATTVSNPDFHVLSNAAYASDAAEYGGPITDHHDQESGSGHHSVMYGSTVDQAAAAYGTYQSQHSMDGSGSDRYVSWVPTGIPVAAGSSANASSRAPRVGNMSMPVNHHGAPTFTVWPPE</sequence>
<keyword evidence="2" id="KW-0677">Repeat</keyword>
<gene>
    <name evidence="9" type="ORF">SAY86_000307</name>
</gene>
<keyword evidence="3" id="KW-0805">Transcription regulation</keyword>
<dbReference type="SMART" id="SM00380">
    <property type="entry name" value="AP2"/>
    <property type="match status" value="2"/>
</dbReference>
<evidence type="ECO:0000256" key="5">
    <source>
        <dbReference type="ARBA" id="ARBA00023163"/>
    </source>
</evidence>
<evidence type="ECO:0000256" key="3">
    <source>
        <dbReference type="ARBA" id="ARBA00023015"/>
    </source>
</evidence>
<organism evidence="9 10">
    <name type="scientific">Trapa natans</name>
    <name type="common">Water chestnut</name>
    <dbReference type="NCBI Taxonomy" id="22666"/>
    <lineage>
        <taxon>Eukaryota</taxon>
        <taxon>Viridiplantae</taxon>
        <taxon>Streptophyta</taxon>
        <taxon>Embryophyta</taxon>
        <taxon>Tracheophyta</taxon>
        <taxon>Spermatophyta</taxon>
        <taxon>Magnoliopsida</taxon>
        <taxon>eudicotyledons</taxon>
        <taxon>Gunneridae</taxon>
        <taxon>Pentapetalae</taxon>
        <taxon>rosids</taxon>
        <taxon>malvids</taxon>
        <taxon>Myrtales</taxon>
        <taxon>Lythraceae</taxon>
        <taxon>Trapa</taxon>
    </lineage>
</organism>
<dbReference type="Gene3D" id="3.30.730.10">
    <property type="entry name" value="AP2/ERF domain"/>
    <property type="match status" value="2"/>
</dbReference>
<evidence type="ECO:0000256" key="6">
    <source>
        <dbReference type="ARBA" id="ARBA00023242"/>
    </source>
</evidence>
<keyword evidence="10" id="KW-1185">Reference proteome</keyword>
<dbReference type="InterPro" id="IPR001471">
    <property type="entry name" value="AP2/ERF_dom"/>
</dbReference>
<dbReference type="Proteomes" id="UP001346149">
    <property type="component" value="Unassembled WGS sequence"/>
</dbReference>
<keyword evidence="4" id="KW-0238">DNA-binding</keyword>
<dbReference type="InterPro" id="IPR036955">
    <property type="entry name" value="AP2/ERF_dom_sf"/>
</dbReference>
<name>A0AAN7MAP0_TRANT</name>
<dbReference type="GO" id="GO:0003677">
    <property type="term" value="F:DNA binding"/>
    <property type="evidence" value="ECO:0007669"/>
    <property type="project" value="UniProtKB-KW"/>
</dbReference>
<evidence type="ECO:0000259" key="8">
    <source>
        <dbReference type="PROSITE" id="PS51032"/>
    </source>
</evidence>
<feature type="region of interest" description="Disordered" evidence="7">
    <location>
        <begin position="55"/>
        <end position="83"/>
    </location>
</feature>
<feature type="domain" description="AP2/ERF" evidence="8">
    <location>
        <begin position="393"/>
        <end position="451"/>
    </location>
</feature>
<comment type="caution">
    <text evidence="9">The sequence shown here is derived from an EMBL/GenBank/DDBJ whole genome shotgun (WGS) entry which is preliminary data.</text>
</comment>
<accession>A0AAN7MAP0</accession>
<keyword evidence="5" id="KW-0804">Transcription</keyword>
<evidence type="ECO:0000256" key="7">
    <source>
        <dbReference type="SAM" id="MobiDB-lite"/>
    </source>
</evidence>
<evidence type="ECO:0000313" key="10">
    <source>
        <dbReference type="Proteomes" id="UP001346149"/>
    </source>
</evidence>
<comment type="subcellular location">
    <subcellularLocation>
        <location evidence="1">Nucleus</location>
    </subcellularLocation>
</comment>
<dbReference type="PANTHER" id="PTHR32467">
    <property type="entry name" value="AP2-LIKE ETHYLENE-RESPONSIVE TRANSCRIPTION FACTOR"/>
    <property type="match status" value="1"/>
</dbReference>
<dbReference type="Pfam" id="PF00847">
    <property type="entry name" value="AP2"/>
    <property type="match status" value="1"/>
</dbReference>
<dbReference type="CDD" id="cd00018">
    <property type="entry name" value="AP2"/>
    <property type="match status" value="2"/>
</dbReference>
<protein>
    <recommendedName>
        <fullName evidence="8">AP2/ERF domain-containing protein</fullName>
    </recommendedName>
</protein>
<reference evidence="9 10" key="1">
    <citation type="journal article" date="2023" name="Hortic Res">
        <title>Pangenome of water caltrop reveals structural variations and asymmetric subgenome divergence after allopolyploidization.</title>
        <authorList>
            <person name="Zhang X."/>
            <person name="Chen Y."/>
            <person name="Wang L."/>
            <person name="Yuan Y."/>
            <person name="Fang M."/>
            <person name="Shi L."/>
            <person name="Lu R."/>
            <person name="Comes H.P."/>
            <person name="Ma Y."/>
            <person name="Chen Y."/>
            <person name="Huang G."/>
            <person name="Zhou Y."/>
            <person name="Zheng Z."/>
            <person name="Qiu Y."/>
        </authorList>
    </citation>
    <scope>NUCLEOTIDE SEQUENCE [LARGE SCALE GENOMIC DNA]</scope>
    <source>
        <strain evidence="9">F231</strain>
    </source>
</reference>
<dbReference type="FunFam" id="3.30.730.10:FF:000003">
    <property type="entry name" value="AP2-like ethylene-responsive transcription factor ANT"/>
    <property type="match status" value="1"/>
</dbReference>